<feature type="domain" description="RRM" evidence="5">
    <location>
        <begin position="123"/>
        <end position="202"/>
    </location>
</feature>
<dbReference type="Gene3D" id="3.30.70.330">
    <property type="match status" value="2"/>
</dbReference>
<sequence>MRSEPPSPPSPQHLASPSGEKHVSPKEPEQLRKLFIGGLSFETTDESLRSHFEQWGTLTDCVVMRDPNTKRSRGFGFVTYATVEEVDAAMNARPHKVDGRVVEPKRAVSREDSQRPGAHLTVKKIFVGGIKEDTEEHHLRDYFEQYGKIEVIEIMTDRGSGKKRGFAFVTFDDHDSVDKIVIQKYHTVNGHNCEVRKALSKQEMASASSSQRGDPHTLDLVFKFHFLLGGFGGSRGGGGYGGSGDGYNGFGNDGGYGGGGPGYSGGSRGYGSGGQGYGNQGSGYGGSGSYDSYNNGGGGGGFGGGSGGTLTIEGVCRYLRIRDNAFKDPGEMFQLLGTASKYSANGSEPRHSTAESRHLWYVEYR</sequence>
<dbReference type="EMBL" id="VBQZ03000029">
    <property type="protein sequence ID" value="MXQ85967.1"/>
    <property type="molecule type" value="Genomic_DNA"/>
</dbReference>
<feature type="compositionally biased region" description="Basic and acidic residues" evidence="4">
    <location>
        <begin position="19"/>
        <end position="28"/>
    </location>
</feature>
<dbReference type="CDD" id="cd12582">
    <property type="entry name" value="RRM2_hnRNPA3"/>
    <property type="match status" value="1"/>
</dbReference>
<evidence type="ECO:0000313" key="7">
    <source>
        <dbReference type="Proteomes" id="UP000322234"/>
    </source>
</evidence>
<dbReference type="AlphaFoldDB" id="A0A6B0RB21"/>
<dbReference type="CDD" id="cd12761">
    <property type="entry name" value="RRM1_hnRNPA1"/>
    <property type="match status" value="1"/>
</dbReference>
<feature type="region of interest" description="Disordered" evidence="4">
    <location>
        <begin position="1"/>
        <end position="28"/>
    </location>
</feature>
<evidence type="ECO:0000256" key="2">
    <source>
        <dbReference type="ARBA" id="ARBA00022884"/>
    </source>
</evidence>
<evidence type="ECO:0000313" key="6">
    <source>
        <dbReference type="EMBL" id="MXQ85967.1"/>
    </source>
</evidence>
<dbReference type="GO" id="GO:0000398">
    <property type="term" value="P:mRNA splicing, via spliceosome"/>
    <property type="evidence" value="ECO:0007669"/>
    <property type="project" value="TreeGrafter"/>
</dbReference>
<evidence type="ECO:0000256" key="3">
    <source>
        <dbReference type="PROSITE-ProRule" id="PRU00176"/>
    </source>
</evidence>
<dbReference type="FunFam" id="3.30.70.330:FF:000048">
    <property type="entry name" value="Heterogeneous nuclear ribonucleoprotein a1 isoform"/>
    <property type="match status" value="1"/>
</dbReference>
<dbReference type="InterPro" id="IPR012677">
    <property type="entry name" value="Nucleotide-bd_a/b_plait_sf"/>
</dbReference>
<organism evidence="6 7">
    <name type="scientific">Bos mutus</name>
    <name type="common">wild yak</name>
    <dbReference type="NCBI Taxonomy" id="72004"/>
    <lineage>
        <taxon>Eukaryota</taxon>
        <taxon>Metazoa</taxon>
        <taxon>Chordata</taxon>
        <taxon>Craniata</taxon>
        <taxon>Vertebrata</taxon>
        <taxon>Euteleostomi</taxon>
        <taxon>Mammalia</taxon>
        <taxon>Eutheria</taxon>
        <taxon>Laurasiatheria</taxon>
        <taxon>Artiodactyla</taxon>
        <taxon>Ruminantia</taxon>
        <taxon>Pecora</taxon>
        <taxon>Bovidae</taxon>
        <taxon>Bovinae</taxon>
        <taxon>Bos</taxon>
    </lineage>
</organism>
<proteinExistence type="predicted"/>
<dbReference type="InterPro" id="IPR034516">
    <property type="entry name" value="hnRNPA1/3_RRM2"/>
</dbReference>
<keyword evidence="2 3" id="KW-0694">RNA-binding</keyword>
<feature type="domain" description="RRM" evidence="5">
    <location>
        <begin position="32"/>
        <end position="115"/>
    </location>
</feature>
<name>A0A6B0RB21_9CETA</name>
<keyword evidence="1" id="KW-0677">Repeat</keyword>
<reference evidence="6" key="1">
    <citation type="submission" date="2019-10" db="EMBL/GenBank/DDBJ databases">
        <title>The sequence and de novo assembly of the wild yak genome.</title>
        <authorList>
            <person name="Liu Y."/>
        </authorList>
    </citation>
    <scope>NUCLEOTIDE SEQUENCE [LARGE SCALE GENOMIC DNA]</scope>
    <source>
        <strain evidence="6">WY2019</strain>
    </source>
</reference>
<feature type="compositionally biased region" description="Pro residues" evidence="4">
    <location>
        <begin position="1"/>
        <end position="11"/>
    </location>
</feature>
<dbReference type="PROSITE" id="PS50102">
    <property type="entry name" value="RRM"/>
    <property type="match status" value="2"/>
</dbReference>
<evidence type="ECO:0000256" key="1">
    <source>
        <dbReference type="ARBA" id="ARBA00022737"/>
    </source>
</evidence>
<evidence type="ECO:0000256" key="4">
    <source>
        <dbReference type="SAM" id="MobiDB-lite"/>
    </source>
</evidence>
<dbReference type="InterPro" id="IPR034845">
    <property type="entry name" value="hnRNPA1_RRM1"/>
</dbReference>
<accession>A0A6B0RB21</accession>
<dbReference type="GO" id="GO:0071013">
    <property type="term" value="C:catalytic step 2 spliceosome"/>
    <property type="evidence" value="ECO:0007669"/>
    <property type="project" value="TreeGrafter"/>
</dbReference>
<dbReference type="GO" id="GO:0003730">
    <property type="term" value="F:mRNA 3'-UTR binding"/>
    <property type="evidence" value="ECO:0007669"/>
    <property type="project" value="TreeGrafter"/>
</dbReference>
<dbReference type="PANTHER" id="PTHR48026">
    <property type="entry name" value="HOMOLOGOUS TO DROSOPHILA SQD (SQUID) PROTEIN"/>
    <property type="match status" value="1"/>
</dbReference>
<dbReference type="FunFam" id="3.30.70.330:FF:000109">
    <property type="entry name" value="Heterogeneous nuclear ribonucleoprotein a1 isoform"/>
    <property type="match status" value="1"/>
</dbReference>
<dbReference type="SUPFAM" id="SSF54928">
    <property type="entry name" value="RNA-binding domain, RBD"/>
    <property type="match status" value="2"/>
</dbReference>
<dbReference type="PANTHER" id="PTHR48026:SF26">
    <property type="entry name" value="RRM DOMAIN-CONTAINING PROTEIN"/>
    <property type="match status" value="1"/>
</dbReference>
<dbReference type="SMART" id="SM00360">
    <property type="entry name" value="RRM"/>
    <property type="match status" value="2"/>
</dbReference>
<dbReference type="Pfam" id="PF00076">
    <property type="entry name" value="RRM_1"/>
    <property type="match status" value="2"/>
</dbReference>
<dbReference type="Proteomes" id="UP000322234">
    <property type="component" value="Unassembled WGS sequence"/>
</dbReference>
<keyword evidence="7" id="KW-1185">Reference proteome</keyword>
<protein>
    <recommendedName>
        <fullName evidence="5">RRM domain-containing protein</fullName>
    </recommendedName>
</protein>
<dbReference type="InterPro" id="IPR035979">
    <property type="entry name" value="RBD_domain_sf"/>
</dbReference>
<comment type="caution">
    <text evidence="6">The sequence shown here is derived from an EMBL/GenBank/DDBJ whole genome shotgun (WGS) entry which is preliminary data.</text>
</comment>
<dbReference type="InterPro" id="IPR000504">
    <property type="entry name" value="RRM_dom"/>
</dbReference>
<evidence type="ECO:0000259" key="5">
    <source>
        <dbReference type="PROSITE" id="PS50102"/>
    </source>
</evidence>
<gene>
    <name evidence="6" type="ORF">E5288_WYG010157</name>
</gene>